<dbReference type="EMBL" id="CAJEWN010003491">
    <property type="protein sequence ID" value="CAD2207813.1"/>
    <property type="molecule type" value="Genomic_DNA"/>
</dbReference>
<dbReference type="AlphaFoldDB" id="A0A6V7Y7Z8"/>
<name>A0A6V7Y7Z8_MELEN</name>
<proteinExistence type="predicted"/>
<gene>
    <name evidence="2" type="ORF">MENT_LOCUS61783</name>
</gene>
<accession>A0A6V7Y7Z8</accession>
<organism evidence="2 3">
    <name type="scientific">Meloidogyne enterolobii</name>
    <name type="common">Root-knot nematode worm</name>
    <name type="synonym">Meloidogyne mayaguensis</name>
    <dbReference type="NCBI Taxonomy" id="390850"/>
    <lineage>
        <taxon>Eukaryota</taxon>
        <taxon>Metazoa</taxon>
        <taxon>Ecdysozoa</taxon>
        <taxon>Nematoda</taxon>
        <taxon>Chromadorea</taxon>
        <taxon>Rhabditida</taxon>
        <taxon>Tylenchina</taxon>
        <taxon>Tylenchomorpha</taxon>
        <taxon>Tylenchoidea</taxon>
        <taxon>Meloidogynidae</taxon>
        <taxon>Meloidogyninae</taxon>
        <taxon>Meloidogyne</taxon>
    </lineage>
</organism>
<evidence type="ECO:0000313" key="2">
    <source>
        <dbReference type="EMBL" id="CAD2207813.1"/>
    </source>
</evidence>
<reference evidence="2 3" key="1">
    <citation type="submission" date="2020-08" db="EMBL/GenBank/DDBJ databases">
        <authorList>
            <person name="Koutsovoulos G."/>
            <person name="Danchin GJ E."/>
        </authorList>
    </citation>
    <scope>NUCLEOTIDE SEQUENCE [LARGE SCALE GENOMIC DNA]</scope>
</reference>
<sequence length="192" mass="23057">MNFFTFFILIYYFVGLIAATRDFLKTEEYKKFVEKEKGELLEMYKKYFENDHEGMDDEIFLELTIGSFNKYFQLLLEDVAGRFAENDDNEEIIFIQLMTGMMKNEGKEDKLKKIENENFGWNDEFGDAFKESHEDALKLLKELFKNEDLSPVKKFCKIYNLVDYWAKNEELTKNNYWNDLINKFNYVSISLI</sequence>
<protein>
    <submittedName>
        <fullName evidence="2">Uncharacterized protein</fullName>
    </submittedName>
</protein>
<evidence type="ECO:0000256" key="1">
    <source>
        <dbReference type="SAM" id="SignalP"/>
    </source>
</evidence>
<dbReference type="Proteomes" id="UP000580250">
    <property type="component" value="Unassembled WGS sequence"/>
</dbReference>
<evidence type="ECO:0000313" key="3">
    <source>
        <dbReference type="Proteomes" id="UP000580250"/>
    </source>
</evidence>
<feature type="chain" id="PRO_5027994836" evidence="1">
    <location>
        <begin position="20"/>
        <end position="192"/>
    </location>
</feature>
<keyword evidence="1" id="KW-0732">Signal</keyword>
<feature type="signal peptide" evidence="1">
    <location>
        <begin position="1"/>
        <end position="19"/>
    </location>
</feature>
<comment type="caution">
    <text evidence="2">The sequence shown here is derived from an EMBL/GenBank/DDBJ whole genome shotgun (WGS) entry which is preliminary data.</text>
</comment>